<protein>
    <submittedName>
        <fullName evidence="2">Uncharacterized protein</fullName>
    </submittedName>
</protein>
<comment type="caution">
    <text evidence="2">The sequence shown here is derived from an EMBL/GenBank/DDBJ whole genome shotgun (WGS) entry which is preliminary data.</text>
</comment>
<dbReference type="AlphaFoldDB" id="A0A119VK73"/>
<dbReference type="EMBL" id="LPLZ01000042">
    <property type="protein sequence ID" value="KWN16144.1"/>
    <property type="molecule type" value="Genomic_DNA"/>
</dbReference>
<sequence>MDGAVRAVRRSPAAGQCRGGRPAFLPVESSDSAVFPALIDSPRIAFAFHAGFRLNAHVLSRP</sequence>
<proteinExistence type="predicted"/>
<evidence type="ECO:0000256" key="1">
    <source>
        <dbReference type="SAM" id="MobiDB-lite"/>
    </source>
</evidence>
<evidence type="ECO:0000313" key="2">
    <source>
        <dbReference type="EMBL" id="KWN16144.1"/>
    </source>
</evidence>
<evidence type="ECO:0000313" key="3">
    <source>
        <dbReference type="Proteomes" id="UP000068016"/>
    </source>
</evidence>
<reference evidence="2 3" key="1">
    <citation type="submission" date="2015-11" db="EMBL/GenBank/DDBJ databases">
        <title>Expanding the genomic diversity of Burkholderia species for the development of highly accurate diagnostics.</title>
        <authorList>
            <person name="Sahl J."/>
            <person name="Keim P."/>
            <person name="Wagner D."/>
        </authorList>
    </citation>
    <scope>NUCLEOTIDE SEQUENCE [LARGE SCALE GENOMIC DNA]</scope>
    <source>
        <strain evidence="2 3">MSMB793WGS</strain>
    </source>
</reference>
<gene>
    <name evidence="2" type="ORF">WT83_15790</name>
</gene>
<dbReference type="Proteomes" id="UP000068016">
    <property type="component" value="Unassembled WGS sequence"/>
</dbReference>
<organism evidence="2 3">
    <name type="scientific">Burkholderia territorii</name>
    <dbReference type="NCBI Taxonomy" id="1503055"/>
    <lineage>
        <taxon>Bacteria</taxon>
        <taxon>Pseudomonadati</taxon>
        <taxon>Pseudomonadota</taxon>
        <taxon>Betaproteobacteria</taxon>
        <taxon>Burkholderiales</taxon>
        <taxon>Burkholderiaceae</taxon>
        <taxon>Burkholderia</taxon>
        <taxon>Burkholderia cepacia complex</taxon>
    </lineage>
</organism>
<name>A0A119VK73_9BURK</name>
<feature type="region of interest" description="Disordered" evidence="1">
    <location>
        <begin position="1"/>
        <end position="21"/>
    </location>
</feature>
<accession>A0A119VK73</accession>